<dbReference type="Pfam" id="PF01926">
    <property type="entry name" value="MMR_HSR1"/>
    <property type="match status" value="1"/>
</dbReference>
<feature type="binding site" evidence="6">
    <location>
        <position position="440"/>
    </location>
    <ligand>
        <name>(6S)-5-formyl-5,6,7,8-tetrahydrofolate</name>
        <dbReference type="ChEBI" id="CHEBI:57457"/>
    </ligand>
</feature>
<dbReference type="NCBIfam" id="TIGR00231">
    <property type="entry name" value="small_GTP"/>
    <property type="match status" value="1"/>
</dbReference>
<dbReference type="PROSITE" id="PS51709">
    <property type="entry name" value="G_TRME"/>
    <property type="match status" value="1"/>
</dbReference>
<accession>A0ABV2MVT2</accession>
<dbReference type="EMBL" id="JBEPML010000003">
    <property type="protein sequence ID" value="MET3790925.1"/>
    <property type="molecule type" value="Genomic_DNA"/>
</dbReference>
<comment type="subcellular location">
    <subcellularLocation>
        <location evidence="6">Cytoplasm</location>
    </subcellularLocation>
</comment>
<reference evidence="9 10" key="1">
    <citation type="submission" date="2024-06" db="EMBL/GenBank/DDBJ databases">
        <title>Genomic Encyclopedia of Type Strains, Phase IV (KMG-IV): sequencing the most valuable type-strain genomes for metagenomic binning, comparative biology and taxonomic classification.</title>
        <authorList>
            <person name="Goeker M."/>
        </authorList>
    </citation>
    <scope>NUCLEOTIDE SEQUENCE [LARGE SCALE GENOMIC DNA]</scope>
    <source>
        <strain evidence="9 10">DSM 27865</strain>
    </source>
</reference>
<dbReference type="Gene3D" id="3.40.50.300">
    <property type="entry name" value="P-loop containing nucleotide triphosphate hydrolases"/>
    <property type="match status" value="1"/>
</dbReference>
<evidence type="ECO:0000256" key="3">
    <source>
        <dbReference type="ARBA" id="ARBA00022741"/>
    </source>
</evidence>
<dbReference type="NCBIfam" id="NF003661">
    <property type="entry name" value="PRK05291.1-3"/>
    <property type="match status" value="1"/>
</dbReference>
<keyword evidence="6" id="KW-0479">Metal-binding</keyword>
<dbReference type="Proteomes" id="UP001549076">
    <property type="component" value="Unassembled WGS sequence"/>
</dbReference>
<dbReference type="InterPro" id="IPR005225">
    <property type="entry name" value="Small_GTP-bd"/>
</dbReference>
<dbReference type="InterPro" id="IPR004520">
    <property type="entry name" value="GTPase_MnmE"/>
</dbReference>
<comment type="similarity">
    <text evidence="1 6 7">Belongs to the TRAFAC class TrmE-Era-EngA-EngB-Septin-like GTPase superfamily. TrmE GTPase family.</text>
</comment>
<feature type="binding site" evidence="6">
    <location>
        <begin position="246"/>
        <end position="252"/>
    </location>
    <ligand>
        <name>GTP</name>
        <dbReference type="ChEBI" id="CHEBI:37565"/>
    </ligand>
</feature>
<dbReference type="SUPFAM" id="SSF52540">
    <property type="entry name" value="P-loop containing nucleoside triphosphate hydrolases"/>
    <property type="match status" value="1"/>
</dbReference>
<keyword evidence="3 6" id="KW-0547">Nucleotide-binding</keyword>
<feature type="binding site" evidence="6">
    <location>
        <position position="120"/>
    </location>
    <ligand>
        <name>(6S)-5-formyl-5,6,7,8-tetrahydrofolate</name>
        <dbReference type="ChEBI" id="CHEBI:57457"/>
    </ligand>
</feature>
<evidence type="ECO:0000256" key="2">
    <source>
        <dbReference type="ARBA" id="ARBA00022694"/>
    </source>
</evidence>
<dbReference type="Pfam" id="PF12631">
    <property type="entry name" value="MnmE_helical"/>
    <property type="match status" value="1"/>
</dbReference>
<keyword evidence="6" id="KW-0460">Magnesium</keyword>
<evidence type="ECO:0000256" key="6">
    <source>
        <dbReference type="HAMAP-Rule" id="MF_00379"/>
    </source>
</evidence>
<keyword evidence="6 9" id="KW-0378">Hydrolase</keyword>
<comment type="cofactor">
    <cofactor evidence="6">
        <name>K(+)</name>
        <dbReference type="ChEBI" id="CHEBI:29103"/>
    </cofactor>
    <text evidence="6">Binds 1 potassium ion per subunit.</text>
</comment>
<gene>
    <name evidence="6" type="primary">mnmE</name>
    <name evidence="6" type="synonym">trmE</name>
    <name evidence="9" type="ORF">ABID37_001128</name>
</gene>
<keyword evidence="2 6" id="KW-0819">tRNA processing</keyword>
<evidence type="ECO:0000256" key="5">
    <source>
        <dbReference type="ARBA" id="ARBA00023134"/>
    </source>
</evidence>
<dbReference type="Gene3D" id="3.30.1360.120">
    <property type="entry name" value="Probable tRNA modification gtpase trme, domain 1"/>
    <property type="match status" value="1"/>
</dbReference>
<dbReference type="RefSeq" id="WP_354193171.1">
    <property type="nucleotide sequence ID" value="NZ_JBEPML010000003.1"/>
</dbReference>
<protein>
    <recommendedName>
        <fullName evidence="6">tRNA modification GTPase MnmE</fullName>
        <ecNumber evidence="6">3.6.-.-</ecNumber>
    </recommendedName>
</protein>
<organism evidence="9 10">
    <name type="scientific">Aquamicrobium terrae</name>
    <dbReference type="NCBI Taxonomy" id="1324945"/>
    <lineage>
        <taxon>Bacteria</taxon>
        <taxon>Pseudomonadati</taxon>
        <taxon>Pseudomonadota</taxon>
        <taxon>Alphaproteobacteria</taxon>
        <taxon>Hyphomicrobiales</taxon>
        <taxon>Phyllobacteriaceae</taxon>
        <taxon>Aquamicrobium</taxon>
    </lineage>
</organism>
<comment type="caution">
    <text evidence="6">Lacks conserved residue(s) required for the propagation of feature annotation.</text>
</comment>
<comment type="subunit">
    <text evidence="6">Homodimer. Heterotetramer of two MnmE and two MnmG subunits.</text>
</comment>
<feature type="binding site" evidence="6">
    <location>
        <position position="231"/>
    </location>
    <ligand>
        <name>Mg(2+)</name>
        <dbReference type="ChEBI" id="CHEBI:18420"/>
    </ligand>
</feature>
<dbReference type="InterPro" id="IPR027368">
    <property type="entry name" value="MnmE_dom2"/>
</dbReference>
<dbReference type="NCBIfam" id="TIGR00450">
    <property type="entry name" value="mnmE_trmE_thdF"/>
    <property type="match status" value="1"/>
</dbReference>
<evidence type="ECO:0000256" key="7">
    <source>
        <dbReference type="RuleBase" id="RU003313"/>
    </source>
</evidence>
<evidence type="ECO:0000256" key="1">
    <source>
        <dbReference type="ARBA" id="ARBA00011043"/>
    </source>
</evidence>
<comment type="function">
    <text evidence="6">Exhibits a very high intrinsic GTPase hydrolysis rate. Involved in the addition of a carboxymethylaminomethyl (cmnm) group at the wobble position (U34) of certain tRNAs, forming tRNA-cmnm(5)s(2)U34.</text>
</comment>
<dbReference type="PANTHER" id="PTHR42714:SF2">
    <property type="entry name" value="TRNA MODIFICATION GTPASE GTPBP3, MITOCHONDRIAL"/>
    <property type="match status" value="1"/>
</dbReference>
<dbReference type="HAMAP" id="MF_00379">
    <property type="entry name" value="GTPase_MnmE"/>
    <property type="match status" value="1"/>
</dbReference>
<dbReference type="Pfam" id="PF10396">
    <property type="entry name" value="TrmE_N"/>
    <property type="match status" value="1"/>
</dbReference>
<evidence type="ECO:0000313" key="9">
    <source>
        <dbReference type="EMBL" id="MET3790925.1"/>
    </source>
</evidence>
<dbReference type="Gene3D" id="1.20.120.430">
    <property type="entry name" value="tRNA modification GTPase MnmE domain 2"/>
    <property type="match status" value="1"/>
</dbReference>
<name>A0ABV2MVT2_9HYPH</name>
<feature type="binding site" evidence="6">
    <location>
        <position position="23"/>
    </location>
    <ligand>
        <name>(6S)-5-formyl-5,6,7,8-tetrahydrofolate</name>
        <dbReference type="ChEBI" id="CHEBI:57457"/>
    </ligand>
</feature>
<evidence type="ECO:0000259" key="8">
    <source>
        <dbReference type="PROSITE" id="PS51709"/>
    </source>
</evidence>
<evidence type="ECO:0000313" key="10">
    <source>
        <dbReference type="Proteomes" id="UP001549076"/>
    </source>
</evidence>
<keyword evidence="6" id="KW-0963">Cytoplasm</keyword>
<keyword evidence="4 6" id="KW-0630">Potassium</keyword>
<dbReference type="GO" id="GO:0016787">
    <property type="term" value="F:hydrolase activity"/>
    <property type="evidence" value="ECO:0007669"/>
    <property type="project" value="UniProtKB-KW"/>
</dbReference>
<dbReference type="InterPro" id="IPR031168">
    <property type="entry name" value="G_TrmE"/>
</dbReference>
<dbReference type="InterPro" id="IPR025867">
    <property type="entry name" value="MnmE_helical"/>
</dbReference>
<dbReference type="InterPro" id="IPR027417">
    <property type="entry name" value="P-loop_NTPase"/>
</dbReference>
<keyword evidence="10" id="KW-1185">Reference proteome</keyword>
<dbReference type="InterPro" id="IPR018948">
    <property type="entry name" value="GTP-bd_TrmE_N"/>
</dbReference>
<dbReference type="CDD" id="cd04164">
    <property type="entry name" value="trmE"/>
    <property type="match status" value="1"/>
</dbReference>
<sequence length="440" mass="47338">MIFGETILALSSGRLPAGVAVLRLSGPQTRFVVETICGSVPPPRKATLQILRSPAGEILDRGLTLFFPAPHSFTGEDVAEFQVHGGQAVVSAILREVTAIPGVRHAEPGEFTRRAFLNGRLDLVQTEALADLINADTEAQRRFAQSNADGAQSMLYNGWRQRLIHARAMIEAEIDFADEGDVPGSVASAIWTDMATLAEDIGGHIKGFSAAEIIQDGFKVAILGAPNAGKSSLFNALARREAAIVTDEPGTTRDVLEVALDLDGLKVMIADTAGLREGAGKVESIGIEKAKARGKAADLVLVLEDLVDPQPIDTHWLSVDRITVGTKLDLVEAHEGRACHDFRISTLTGAGIEPLLNEIRKRTEARLKVAGDILPSRLRHVELLEDTLGHLRNALSGSHHPLEIRAEELRMAADRLGRITGAIDVEDLLDVIFAQFCIGK</sequence>
<comment type="caution">
    <text evidence="9">The sequence shown here is derived from an EMBL/GenBank/DDBJ whole genome shotgun (WGS) entry which is preliminary data.</text>
</comment>
<dbReference type="PRINTS" id="PR00326">
    <property type="entry name" value="GTP1OBG"/>
</dbReference>
<evidence type="ECO:0000256" key="4">
    <source>
        <dbReference type="ARBA" id="ARBA00022958"/>
    </source>
</evidence>
<dbReference type="InterPro" id="IPR027266">
    <property type="entry name" value="TrmE/GcvT-like"/>
</dbReference>
<feature type="binding site" evidence="6">
    <location>
        <begin position="271"/>
        <end position="274"/>
    </location>
    <ligand>
        <name>GTP</name>
        <dbReference type="ChEBI" id="CHEBI:37565"/>
    </ligand>
</feature>
<dbReference type="InterPro" id="IPR006073">
    <property type="entry name" value="GTP-bd"/>
</dbReference>
<dbReference type="PANTHER" id="PTHR42714">
    <property type="entry name" value="TRNA MODIFICATION GTPASE GTPBP3"/>
    <property type="match status" value="1"/>
</dbReference>
<feature type="binding site" evidence="6">
    <location>
        <position position="252"/>
    </location>
    <ligand>
        <name>Mg(2+)</name>
        <dbReference type="ChEBI" id="CHEBI:18420"/>
    </ligand>
</feature>
<proteinExistence type="inferred from homology"/>
<dbReference type="SUPFAM" id="SSF116878">
    <property type="entry name" value="TrmE connector domain"/>
    <property type="match status" value="1"/>
</dbReference>
<feature type="domain" description="TrmE-type G" evidence="8">
    <location>
        <begin position="217"/>
        <end position="364"/>
    </location>
</feature>
<dbReference type="CDD" id="cd14858">
    <property type="entry name" value="TrmE_N"/>
    <property type="match status" value="1"/>
</dbReference>
<dbReference type="EC" id="3.6.-.-" evidence="6"/>
<keyword evidence="5 6" id="KW-0342">GTP-binding</keyword>
<feature type="binding site" evidence="6">
    <location>
        <begin position="227"/>
        <end position="232"/>
    </location>
    <ligand>
        <name>GTP</name>
        <dbReference type="ChEBI" id="CHEBI:37565"/>
    </ligand>
</feature>
<feature type="binding site" evidence="6">
    <location>
        <position position="80"/>
    </location>
    <ligand>
        <name>(6S)-5-formyl-5,6,7,8-tetrahydrofolate</name>
        <dbReference type="ChEBI" id="CHEBI:57457"/>
    </ligand>
</feature>